<keyword evidence="2" id="KW-1185">Reference proteome</keyword>
<proteinExistence type="predicted"/>
<dbReference type="EMBL" id="CP126651">
    <property type="protein sequence ID" value="WJZ85640.1"/>
    <property type="molecule type" value="Genomic_DNA"/>
</dbReference>
<reference evidence="1 2" key="1">
    <citation type="journal article" date="2023" name="Hortic Res">
        <title>The complete reference genome for grapevine (Vitis vinifera L.) genetics and breeding.</title>
        <authorList>
            <person name="Shi X."/>
            <person name="Cao S."/>
            <person name="Wang X."/>
            <person name="Huang S."/>
            <person name="Wang Y."/>
            <person name="Liu Z."/>
            <person name="Liu W."/>
            <person name="Leng X."/>
            <person name="Peng Y."/>
            <person name="Wang N."/>
            <person name="Wang Y."/>
            <person name="Ma Z."/>
            <person name="Xu X."/>
            <person name="Zhang F."/>
            <person name="Xue H."/>
            <person name="Zhong H."/>
            <person name="Wang Y."/>
            <person name="Zhang K."/>
            <person name="Velt A."/>
            <person name="Avia K."/>
            <person name="Holtgrawe D."/>
            <person name="Grimplet J."/>
            <person name="Matus J.T."/>
            <person name="Ware D."/>
            <person name="Wu X."/>
            <person name="Wang H."/>
            <person name="Liu C."/>
            <person name="Fang Y."/>
            <person name="Rustenholz C."/>
            <person name="Cheng Z."/>
            <person name="Xiao H."/>
            <person name="Zhou Y."/>
        </authorList>
    </citation>
    <scope>NUCLEOTIDE SEQUENCE [LARGE SCALE GENOMIC DNA]</scope>
    <source>
        <strain evidence="2">cv. Pinot noir / PN40024</strain>
        <tissue evidence="1">Leaf</tissue>
    </source>
</reference>
<dbReference type="Proteomes" id="UP001227230">
    <property type="component" value="Chromosome 4"/>
</dbReference>
<name>A0ABY9BTR0_VITVI</name>
<sequence length="159" mass="17495">MTNENGSFSRLAANASSISIHPSLPASKAQDVESIPFHGLGEKVTISGDDFTASAHTLLTAPIDVPSREELDVLLEHPQQNFMARVPHGASRETIEAIIRLKDYSTMQTAEICQLKLDLAAIESSKAKVEEESAQLKRKLEQTMFSFAKENELEAAYQH</sequence>
<evidence type="ECO:0000313" key="2">
    <source>
        <dbReference type="Proteomes" id="UP001227230"/>
    </source>
</evidence>
<accession>A0ABY9BTR0</accession>
<organism evidence="1 2">
    <name type="scientific">Vitis vinifera</name>
    <name type="common">Grape</name>
    <dbReference type="NCBI Taxonomy" id="29760"/>
    <lineage>
        <taxon>Eukaryota</taxon>
        <taxon>Viridiplantae</taxon>
        <taxon>Streptophyta</taxon>
        <taxon>Embryophyta</taxon>
        <taxon>Tracheophyta</taxon>
        <taxon>Spermatophyta</taxon>
        <taxon>Magnoliopsida</taxon>
        <taxon>eudicotyledons</taxon>
        <taxon>Gunneridae</taxon>
        <taxon>Pentapetalae</taxon>
        <taxon>rosids</taxon>
        <taxon>Vitales</taxon>
        <taxon>Vitaceae</taxon>
        <taxon>Viteae</taxon>
        <taxon>Vitis</taxon>
    </lineage>
</organism>
<protein>
    <submittedName>
        <fullName evidence="1">Uncharacterized protein</fullName>
    </submittedName>
</protein>
<gene>
    <name evidence="1" type="ORF">VitviT2T_005162</name>
</gene>
<evidence type="ECO:0000313" key="1">
    <source>
        <dbReference type="EMBL" id="WJZ85640.1"/>
    </source>
</evidence>